<sequence>MQLLFLGTGAGVPAKQRNVSSIALRRLNNEGAIWLFDCGEATQHQILHTTIKPRRIEKIFITHLHGDHIYGLPGLLGSRSFQGGTDPLTVYGPKGIKAFIQSALQLSATYVKYDLSIIEIEDGTVIEESDCFIHIGKLDHGIDSFGYRVVEKDRTGELQVHKLKELGVKPGPIYKQLKDKQTVQWEGMTLNGADFLGEDKKGLIVTILGDTRLCRRSFELAEGADLLVHEATFEQKSEEMAYEYFHSTTAQAATVAKESGVKELWLTHISSRYTSVDSEDLVNEARAIFENSYIAHDFSETAVLSKEENS</sequence>
<comment type="cofactor">
    <cofactor evidence="10">
        <name>Zn(2+)</name>
        <dbReference type="ChEBI" id="CHEBI:29105"/>
    </cofactor>
    <text evidence="10">Binds 2 Zn(2+) ions.</text>
</comment>
<keyword evidence="7 10" id="KW-0378">Hydrolase</keyword>
<evidence type="ECO:0000256" key="3">
    <source>
        <dbReference type="ARBA" id="ARBA00022694"/>
    </source>
</evidence>
<dbReference type="InterPro" id="IPR036866">
    <property type="entry name" value="RibonucZ/Hydroxyglut_hydro"/>
</dbReference>
<evidence type="ECO:0000256" key="4">
    <source>
        <dbReference type="ARBA" id="ARBA00022722"/>
    </source>
</evidence>
<evidence type="ECO:0000256" key="8">
    <source>
        <dbReference type="ARBA" id="ARBA00022833"/>
    </source>
</evidence>
<feature type="binding site" evidence="10">
    <location>
        <position position="210"/>
    </location>
    <ligand>
        <name>Zn(2+)</name>
        <dbReference type="ChEBI" id="CHEBI:29105"/>
        <label>1</label>
        <note>catalytic</note>
    </ligand>
</feature>
<dbReference type="GO" id="GO:0008270">
    <property type="term" value="F:zinc ion binding"/>
    <property type="evidence" value="ECO:0007669"/>
    <property type="project" value="UniProtKB-UniRule"/>
</dbReference>
<dbReference type="Gene3D" id="3.60.15.10">
    <property type="entry name" value="Ribonuclease Z/Hydroxyacylglutathione hydrolase-like"/>
    <property type="match status" value="1"/>
</dbReference>
<keyword evidence="8 10" id="KW-0862">Zinc</keyword>
<evidence type="ECO:0000256" key="5">
    <source>
        <dbReference type="ARBA" id="ARBA00022723"/>
    </source>
</evidence>
<protein>
    <recommendedName>
        <fullName evidence="2 10">Ribonuclease Z</fullName>
        <shortName evidence="10">RNase Z</shortName>
        <ecNumber evidence="2 10">3.1.26.11</ecNumber>
    </recommendedName>
    <alternativeName>
        <fullName evidence="10">tRNA 3 endonuclease</fullName>
    </alternativeName>
    <alternativeName>
        <fullName evidence="10">tRNase Z</fullName>
    </alternativeName>
</protein>
<dbReference type="RefSeq" id="WP_104056826.1">
    <property type="nucleotide sequence ID" value="NZ_PREZ01000002.1"/>
</dbReference>
<dbReference type="Proteomes" id="UP000239047">
    <property type="component" value="Unassembled WGS sequence"/>
</dbReference>
<feature type="binding site" evidence="10">
    <location>
        <position position="67"/>
    </location>
    <ligand>
        <name>Zn(2+)</name>
        <dbReference type="ChEBI" id="CHEBI:29105"/>
        <label>2</label>
        <note>catalytic</note>
    </ligand>
</feature>
<evidence type="ECO:0000256" key="10">
    <source>
        <dbReference type="HAMAP-Rule" id="MF_01818"/>
    </source>
</evidence>
<feature type="binding site" evidence="10">
    <location>
        <position position="210"/>
    </location>
    <ligand>
        <name>Zn(2+)</name>
        <dbReference type="ChEBI" id="CHEBI:29105"/>
        <label>2</label>
        <note>catalytic</note>
    </ligand>
</feature>
<keyword evidence="4 10" id="KW-0540">Nuclease</keyword>
<dbReference type="FunFam" id="3.60.15.10:FF:000002">
    <property type="entry name" value="Ribonuclease Z"/>
    <property type="match status" value="1"/>
</dbReference>
<dbReference type="EC" id="3.1.26.11" evidence="2 10"/>
<gene>
    <name evidence="10 11" type="primary">rnz</name>
    <name evidence="11" type="ORF">C4B60_04525</name>
</gene>
<evidence type="ECO:0000313" key="12">
    <source>
        <dbReference type="Proteomes" id="UP000239047"/>
    </source>
</evidence>
<proteinExistence type="inferred from homology"/>
<evidence type="ECO:0000256" key="7">
    <source>
        <dbReference type="ARBA" id="ARBA00022801"/>
    </source>
</evidence>
<evidence type="ECO:0000313" key="11">
    <source>
        <dbReference type="EMBL" id="PPA71335.1"/>
    </source>
</evidence>
<feature type="binding site" evidence="10">
    <location>
        <position position="268"/>
    </location>
    <ligand>
        <name>Zn(2+)</name>
        <dbReference type="ChEBI" id="CHEBI:29105"/>
        <label>2</label>
        <note>catalytic</note>
    </ligand>
</feature>
<feature type="binding site" evidence="10">
    <location>
        <position position="65"/>
    </location>
    <ligand>
        <name>Zn(2+)</name>
        <dbReference type="ChEBI" id="CHEBI:29105"/>
        <label>1</label>
        <note>catalytic</note>
    </ligand>
</feature>
<dbReference type="OrthoDB" id="9800940at2"/>
<keyword evidence="12" id="KW-1185">Reference proteome</keyword>
<dbReference type="EMBL" id="PREZ01000002">
    <property type="protein sequence ID" value="PPA71335.1"/>
    <property type="molecule type" value="Genomic_DNA"/>
</dbReference>
<evidence type="ECO:0000256" key="1">
    <source>
        <dbReference type="ARBA" id="ARBA00011738"/>
    </source>
</evidence>
<name>A0A2S5GEJ9_9BACL</name>
<dbReference type="SUPFAM" id="SSF56281">
    <property type="entry name" value="Metallo-hydrolase/oxidoreductase"/>
    <property type="match status" value="1"/>
</dbReference>
<evidence type="ECO:0000256" key="6">
    <source>
        <dbReference type="ARBA" id="ARBA00022759"/>
    </source>
</evidence>
<dbReference type="CDD" id="cd07717">
    <property type="entry name" value="RNaseZ_ZiPD-like_MBL-fold"/>
    <property type="match status" value="1"/>
</dbReference>
<comment type="catalytic activity">
    <reaction evidence="10">
        <text>Endonucleolytic cleavage of RNA, removing extra 3' nucleotides from tRNA precursor, generating 3' termini of tRNAs. A 3'-hydroxy group is left at the tRNA terminus and a 5'-phosphoryl group is left at the trailer molecule.</text>
        <dbReference type="EC" id="3.1.26.11"/>
    </reaction>
</comment>
<dbReference type="NCBIfam" id="TIGR02651">
    <property type="entry name" value="RNase_Z"/>
    <property type="match status" value="1"/>
</dbReference>
<dbReference type="AlphaFoldDB" id="A0A2S5GEJ9"/>
<dbReference type="HAMAP" id="MF_01818">
    <property type="entry name" value="RNase_Z_BN"/>
    <property type="match status" value="1"/>
</dbReference>
<dbReference type="GO" id="GO:0042802">
    <property type="term" value="F:identical protein binding"/>
    <property type="evidence" value="ECO:0007669"/>
    <property type="project" value="UniProtKB-ARBA"/>
</dbReference>
<feature type="binding site" evidence="10">
    <location>
        <position position="63"/>
    </location>
    <ligand>
        <name>Zn(2+)</name>
        <dbReference type="ChEBI" id="CHEBI:29105"/>
        <label>1</label>
        <note>catalytic</note>
    </ligand>
</feature>
<reference evidence="11 12" key="1">
    <citation type="submission" date="2018-02" db="EMBL/GenBank/DDBJ databases">
        <title>Jeotgalibacillus proteolyticum sp. nov. a protease producing bacterium isolated from ocean sediments of Laizhou Bay.</title>
        <authorList>
            <person name="Li Y."/>
        </authorList>
    </citation>
    <scope>NUCLEOTIDE SEQUENCE [LARGE SCALE GENOMIC DNA]</scope>
    <source>
        <strain evidence="11 12">22-7</strain>
    </source>
</reference>
<dbReference type="GO" id="GO:0042781">
    <property type="term" value="F:3'-tRNA processing endoribonuclease activity"/>
    <property type="evidence" value="ECO:0007669"/>
    <property type="project" value="UniProtKB-UniRule"/>
</dbReference>
<keyword evidence="5 10" id="KW-0479">Metal-binding</keyword>
<comment type="subunit">
    <text evidence="1 10">Homodimer.</text>
</comment>
<comment type="similarity">
    <text evidence="10">Belongs to the RNase Z family.</text>
</comment>
<dbReference type="PANTHER" id="PTHR46018">
    <property type="entry name" value="ZINC PHOSPHODIESTERASE ELAC PROTEIN 1"/>
    <property type="match status" value="1"/>
</dbReference>
<dbReference type="NCBIfam" id="NF000801">
    <property type="entry name" value="PRK00055.1-3"/>
    <property type="match status" value="1"/>
</dbReference>
<comment type="function">
    <text evidence="9 10">Zinc phosphodiesterase, which displays some tRNA 3'-processing endonuclease activity. Probably involved in tRNA maturation, by removing a 3'-trailer from precursor tRNA.</text>
</comment>
<comment type="caution">
    <text evidence="11">The sequence shown here is derived from an EMBL/GenBank/DDBJ whole genome shotgun (WGS) entry which is preliminary data.</text>
</comment>
<organism evidence="11 12">
    <name type="scientific">Jeotgalibacillus proteolyticus</name>
    <dbReference type="NCBI Taxonomy" id="2082395"/>
    <lineage>
        <taxon>Bacteria</taxon>
        <taxon>Bacillati</taxon>
        <taxon>Bacillota</taxon>
        <taxon>Bacilli</taxon>
        <taxon>Bacillales</taxon>
        <taxon>Caryophanaceae</taxon>
        <taxon>Jeotgalibacillus</taxon>
    </lineage>
</organism>
<keyword evidence="6 10" id="KW-0255">Endonuclease</keyword>
<dbReference type="InterPro" id="IPR013471">
    <property type="entry name" value="RNase_Z/BN"/>
</dbReference>
<evidence type="ECO:0000256" key="2">
    <source>
        <dbReference type="ARBA" id="ARBA00012477"/>
    </source>
</evidence>
<keyword evidence="3 10" id="KW-0819">tRNA processing</keyword>
<evidence type="ECO:0000256" key="9">
    <source>
        <dbReference type="ARBA" id="ARBA00057812"/>
    </source>
</evidence>
<dbReference type="Pfam" id="PF23023">
    <property type="entry name" value="Anti-Pycsar_Apyc1"/>
    <property type="match status" value="1"/>
</dbReference>
<dbReference type="PANTHER" id="PTHR46018:SF2">
    <property type="entry name" value="ZINC PHOSPHODIESTERASE ELAC PROTEIN 1"/>
    <property type="match status" value="1"/>
</dbReference>
<accession>A0A2S5GEJ9</accession>
<feature type="binding site" evidence="10">
    <location>
        <position position="68"/>
    </location>
    <ligand>
        <name>Zn(2+)</name>
        <dbReference type="ChEBI" id="CHEBI:29105"/>
        <label>2</label>
        <note>catalytic</note>
    </ligand>
</feature>
<feature type="binding site" evidence="10">
    <location>
        <position position="140"/>
    </location>
    <ligand>
        <name>Zn(2+)</name>
        <dbReference type="ChEBI" id="CHEBI:29105"/>
        <label>1</label>
        <note>catalytic</note>
    </ligand>
</feature>
<feature type="active site" description="Proton acceptor" evidence="10">
    <location>
        <position position="67"/>
    </location>
</feature>